<reference evidence="3 4" key="1">
    <citation type="journal article" date="2019" name="Sci. Rep.">
        <title>Orb-weaving spider Araneus ventricosus genome elucidates the spidroin gene catalogue.</title>
        <authorList>
            <person name="Kono N."/>
            <person name="Nakamura H."/>
            <person name="Ohtoshi R."/>
            <person name="Moran D.A.P."/>
            <person name="Shinohara A."/>
            <person name="Yoshida Y."/>
            <person name="Fujiwara M."/>
            <person name="Mori M."/>
            <person name="Tomita M."/>
            <person name="Arakawa K."/>
        </authorList>
    </citation>
    <scope>NUCLEOTIDE SEQUENCE [LARGE SCALE GENOMIC DNA]</scope>
</reference>
<proteinExistence type="predicted"/>
<feature type="transmembrane region" description="Helical" evidence="2">
    <location>
        <begin position="422"/>
        <end position="438"/>
    </location>
</feature>
<evidence type="ECO:0000313" key="4">
    <source>
        <dbReference type="Proteomes" id="UP000499080"/>
    </source>
</evidence>
<dbReference type="Proteomes" id="UP000499080">
    <property type="component" value="Unassembled WGS sequence"/>
</dbReference>
<organism evidence="3 4">
    <name type="scientific">Araneus ventricosus</name>
    <name type="common">Orbweaver spider</name>
    <name type="synonym">Epeira ventricosa</name>
    <dbReference type="NCBI Taxonomy" id="182803"/>
    <lineage>
        <taxon>Eukaryota</taxon>
        <taxon>Metazoa</taxon>
        <taxon>Ecdysozoa</taxon>
        <taxon>Arthropoda</taxon>
        <taxon>Chelicerata</taxon>
        <taxon>Arachnida</taxon>
        <taxon>Araneae</taxon>
        <taxon>Araneomorphae</taxon>
        <taxon>Entelegynae</taxon>
        <taxon>Araneoidea</taxon>
        <taxon>Araneidae</taxon>
        <taxon>Araneus</taxon>
    </lineage>
</organism>
<sequence>MSDGEFTPDLDYGMGEDMSDGEFTPDLDYGMGEDMSDGEFTLELDCGIWEEIYDEKFAPYFGYSISKEIPDEESEPEVADITNVDSSRIISRIESLKEDNFCTHQDDSEFAGAVWDMSDGEFTDMDYGLWEDMSDGEFAPDLDHGLWAEIYDEEFAPELGYSIWKQMSDEESEPEVADITNVDSSRIISRIESLKEDNKFCTQLSVLWTIVNMTIFVSFCFLPIFLNFPFLESERILLIGYGISRKLVHDRLLPKLRELRNINLRHWRPVPCEAMSVGHTDIMYNKDADVSNVVSQLETRRDSGLFFARLCAFHFKWIIAQMTIFYVFSVQPVLLNCPFSETALLLLIGYGSSRKFIHNMLLPQLRLHRSLSLREWKLLLDEEKSVDDSRESSRAFDFVEHNIIDIEIFIVSARLLFPVDPVIFRIGCAFHALLFFYLNGKYVLGYSFRMLQGVFRLVSCLLRKVRAVF</sequence>
<dbReference type="EMBL" id="BGPR01051339">
    <property type="protein sequence ID" value="GBO28300.1"/>
    <property type="molecule type" value="Genomic_DNA"/>
</dbReference>
<evidence type="ECO:0000256" key="1">
    <source>
        <dbReference type="SAM" id="MobiDB-lite"/>
    </source>
</evidence>
<feature type="region of interest" description="Disordered" evidence="1">
    <location>
        <begin position="1"/>
        <end position="23"/>
    </location>
</feature>
<protein>
    <submittedName>
        <fullName evidence="3">Uncharacterized protein</fullName>
    </submittedName>
</protein>
<evidence type="ECO:0000256" key="2">
    <source>
        <dbReference type="SAM" id="Phobius"/>
    </source>
</evidence>
<dbReference type="AlphaFoldDB" id="A0A4Y2VWL8"/>
<keyword evidence="4" id="KW-1185">Reference proteome</keyword>
<keyword evidence="2" id="KW-1133">Transmembrane helix</keyword>
<accession>A0A4Y2VWL8</accession>
<feature type="transmembrane region" description="Helical" evidence="2">
    <location>
        <begin position="206"/>
        <end position="228"/>
    </location>
</feature>
<gene>
    <name evidence="3" type="ORF">AVEN_178273_1</name>
</gene>
<keyword evidence="2" id="KW-0472">Membrane</keyword>
<keyword evidence="2" id="KW-0812">Transmembrane</keyword>
<comment type="caution">
    <text evidence="3">The sequence shown here is derived from an EMBL/GenBank/DDBJ whole genome shotgun (WGS) entry which is preliminary data.</text>
</comment>
<feature type="transmembrane region" description="Helical" evidence="2">
    <location>
        <begin position="306"/>
        <end position="327"/>
    </location>
</feature>
<name>A0A4Y2VWL8_ARAVE</name>
<evidence type="ECO:0000313" key="3">
    <source>
        <dbReference type="EMBL" id="GBO28300.1"/>
    </source>
</evidence>